<dbReference type="AlphaFoldDB" id="A0A453AH81"/>
<evidence type="ECO:0000256" key="1">
    <source>
        <dbReference type="SAM" id="MobiDB-lite"/>
    </source>
</evidence>
<organism evidence="2 3">
    <name type="scientific">Aegilops tauschii subsp. strangulata</name>
    <name type="common">Goatgrass</name>
    <dbReference type="NCBI Taxonomy" id="200361"/>
    <lineage>
        <taxon>Eukaryota</taxon>
        <taxon>Viridiplantae</taxon>
        <taxon>Streptophyta</taxon>
        <taxon>Embryophyta</taxon>
        <taxon>Tracheophyta</taxon>
        <taxon>Spermatophyta</taxon>
        <taxon>Magnoliopsida</taxon>
        <taxon>Liliopsida</taxon>
        <taxon>Poales</taxon>
        <taxon>Poaceae</taxon>
        <taxon>BOP clade</taxon>
        <taxon>Pooideae</taxon>
        <taxon>Triticodae</taxon>
        <taxon>Triticeae</taxon>
        <taxon>Triticinae</taxon>
        <taxon>Aegilops</taxon>
    </lineage>
</organism>
<feature type="compositionally biased region" description="Polar residues" evidence="1">
    <location>
        <begin position="1"/>
        <end position="21"/>
    </location>
</feature>
<reference evidence="3" key="1">
    <citation type="journal article" date="2014" name="Science">
        <title>Ancient hybridizations among the ancestral genomes of bread wheat.</title>
        <authorList>
            <consortium name="International Wheat Genome Sequencing Consortium,"/>
            <person name="Marcussen T."/>
            <person name="Sandve S.R."/>
            <person name="Heier L."/>
            <person name="Spannagl M."/>
            <person name="Pfeifer M."/>
            <person name="Jakobsen K.S."/>
            <person name="Wulff B.B."/>
            <person name="Steuernagel B."/>
            <person name="Mayer K.F."/>
            <person name="Olsen O.A."/>
        </authorList>
    </citation>
    <scope>NUCLEOTIDE SEQUENCE [LARGE SCALE GENOMIC DNA]</scope>
    <source>
        <strain evidence="3">cv. AL8/78</strain>
    </source>
</reference>
<reference evidence="2" key="5">
    <citation type="journal article" date="2021" name="G3 (Bethesda)">
        <title>Aegilops tauschii genome assembly Aet v5.0 features greater sequence contiguity and improved annotation.</title>
        <authorList>
            <person name="Wang L."/>
            <person name="Zhu T."/>
            <person name="Rodriguez J.C."/>
            <person name="Deal K.R."/>
            <person name="Dubcovsky J."/>
            <person name="McGuire P.E."/>
            <person name="Lux T."/>
            <person name="Spannagl M."/>
            <person name="Mayer K.F.X."/>
            <person name="Baldrich P."/>
            <person name="Meyers B.C."/>
            <person name="Huo N."/>
            <person name="Gu Y.Q."/>
            <person name="Zhou H."/>
            <person name="Devos K.M."/>
            <person name="Bennetzen J.L."/>
            <person name="Unver T."/>
            <person name="Budak H."/>
            <person name="Gulick P.J."/>
            <person name="Galiba G."/>
            <person name="Kalapos B."/>
            <person name="Nelson D.R."/>
            <person name="Li P."/>
            <person name="You F.M."/>
            <person name="Luo M.C."/>
            <person name="Dvorak J."/>
        </authorList>
    </citation>
    <scope>NUCLEOTIDE SEQUENCE [LARGE SCALE GENOMIC DNA]</scope>
    <source>
        <strain evidence="2">cv. AL8/78</strain>
    </source>
</reference>
<dbReference type="EnsemblPlants" id="AET2Gv20132600.1">
    <property type="protein sequence ID" value="AET2Gv20132600.1"/>
    <property type="gene ID" value="AET2Gv20132600"/>
</dbReference>
<evidence type="ECO:0000313" key="3">
    <source>
        <dbReference type="Proteomes" id="UP000015105"/>
    </source>
</evidence>
<feature type="region of interest" description="Disordered" evidence="1">
    <location>
        <begin position="1"/>
        <end position="30"/>
    </location>
</feature>
<accession>A0A453AH81</accession>
<dbReference type="Proteomes" id="UP000015105">
    <property type="component" value="Chromosome 2D"/>
</dbReference>
<proteinExistence type="predicted"/>
<protein>
    <submittedName>
        <fullName evidence="2">Uncharacterized protein</fullName>
    </submittedName>
</protein>
<name>A0A453AH81_AEGTS</name>
<keyword evidence="3" id="KW-1185">Reference proteome</keyword>
<reference evidence="2" key="4">
    <citation type="submission" date="2019-03" db="UniProtKB">
        <authorList>
            <consortium name="EnsemblPlants"/>
        </authorList>
    </citation>
    <scope>IDENTIFICATION</scope>
</reference>
<evidence type="ECO:0000313" key="2">
    <source>
        <dbReference type="EnsemblPlants" id="AET2Gv20132600.1"/>
    </source>
</evidence>
<reference evidence="2" key="3">
    <citation type="journal article" date="2017" name="Nature">
        <title>Genome sequence of the progenitor of the wheat D genome Aegilops tauschii.</title>
        <authorList>
            <person name="Luo M.C."/>
            <person name="Gu Y.Q."/>
            <person name="Puiu D."/>
            <person name="Wang H."/>
            <person name="Twardziok S.O."/>
            <person name="Deal K.R."/>
            <person name="Huo N."/>
            <person name="Zhu T."/>
            <person name="Wang L."/>
            <person name="Wang Y."/>
            <person name="McGuire P.E."/>
            <person name="Liu S."/>
            <person name="Long H."/>
            <person name="Ramasamy R.K."/>
            <person name="Rodriguez J.C."/>
            <person name="Van S.L."/>
            <person name="Yuan L."/>
            <person name="Wang Z."/>
            <person name="Xia Z."/>
            <person name="Xiao L."/>
            <person name="Anderson O.D."/>
            <person name="Ouyang S."/>
            <person name="Liang Y."/>
            <person name="Zimin A.V."/>
            <person name="Pertea G."/>
            <person name="Qi P."/>
            <person name="Bennetzen J.L."/>
            <person name="Dai X."/>
            <person name="Dawson M.W."/>
            <person name="Muller H.G."/>
            <person name="Kugler K."/>
            <person name="Rivarola-Duarte L."/>
            <person name="Spannagl M."/>
            <person name="Mayer K.F.X."/>
            <person name="Lu F.H."/>
            <person name="Bevan M.W."/>
            <person name="Leroy P."/>
            <person name="Li P."/>
            <person name="You F.M."/>
            <person name="Sun Q."/>
            <person name="Liu Z."/>
            <person name="Lyons E."/>
            <person name="Wicker T."/>
            <person name="Salzberg S.L."/>
            <person name="Devos K.M."/>
            <person name="Dvorak J."/>
        </authorList>
    </citation>
    <scope>NUCLEOTIDE SEQUENCE [LARGE SCALE GENOMIC DNA]</scope>
    <source>
        <strain evidence="2">cv. AL8/78</strain>
    </source>
</reference>
<sequence length="67" mass="7056">MHAQSQESGVTRPTVTVQPHHQFNKAAGSQERVKGISISFSPVTTIALAPPKATNHGACVAVPRLLV</sequence>
<dbReference type="Gramene" id="AET2Gv20132600.1">
    <property type="protein sequence ID" value="AET2Gv20132600.1"/>
    <property type="gene ID" value="AET2Gv20132600"/>
</dbReference>
<reference evidence="3" key="2">
    <citation type="journal article" date="2017" name="Nat. Plants">
        <title>The Aegilops tauschii genome reveals multiple impacts of transposons.</title>
        <authorList>
            <person name="Zhao G."/>
            <person name="Zou C."/>
            <person name="Li K."/>
            <person name="Wang K."/>
            <person name="Li T."/>
            <person name="Gao L."/>
            <person name="Zhang X."/>
            <person name="Wang H."/>
            <person name="Yang Z."/>
            <person name="Liu X."/>
            <person name="Jiang W."/>
            <person name="Mao L."/>
            <person name="Kong X."/>
            <person name="Jiao Y."/>
            <person name="Jia J."/>
        </authorList>
    </citation>
    <scope>NUCLEOTIDE SEQUENCE [LARGE SCALE GENOMIC DNA]</scope>
    <source>
        <strain evidence="3">cv. AL8/78</strain>
    </source>
</reference>